<dbReference type="Proteomes" id="UP000799302">
    <property type="component" value="Unassembled WGS sequence"/>
</dbReference>
<accession>A0A6A6U9K4</accession>
<evidence type="ECO:0000313" key="4">
    <source>
        <dbReference type="Proteomes" id="UP000799302"/>
    </source>
</evidence>
<organism evidence="3 4">
    <name type="scientific">Microthyrium microscopicum</name>
    <dbReference type="NCBI Taxonomy" id="703497"/>
    <lineage>
        <taxon>Eukaryota</taxon>
        <taxon>Fungi</taxon>
        <taxon>Dikarya</taxon>
        <taxon>Ascomycota</taxon>
        <taxon>Pezizomycotina</taxon>
        <taxon>Dothideomycetes</taxon>
        <taxon>Dothideomycetes incertae sedis</taxon>
        <taxon>Microthyriales</taxon>
        <taxon>Microthyriaceae</taxon>
        <taxon>Microthyrium</taxon>
    </lineage>
</organism>
<evidence type="ECO:0000313" key="3">
    <source>
        <dbReference type="EMBL" id="KAF2668939.1"/>
    </source>
</evidence>
<keyword evidence="1" id="KW-0812">Transmembrane</keyword>
<evidence type="ECO:0000259" key="2">
    <source>
        <dbReference type="PROSITE" id="PS51762"/>
    </source>
</evidence>
<dbReference type="PANTHER" id="PTHR10963:SF62">
    <property type="entry name" value="GLUCAN 1,3-BETA-GLUCOSIDASE"/>
    <property type="match status" value="1"/>
</dbReference>
<keyword evidence="4" id="KW-1185">Reference proteome</keyword>
<dbReference type="InterPro" id="IPR013320">
    <property type="entry name" value="ConA-like_dom_sf"/>
</dbReference>
<evidence type="ECO:0000256" key="1">
    <source>
        <dbReference type="SAM" id="Phobius"/>
    </source>
</evidence>
<proteinExistence type="predicted"/>
<feature type="transmembrane region" description="Helical" evidence="1">
    <location>
        <begin position="34"/>
        <end position="55"/>
    </location>
</feature>
<dbReference type="InterPro" id="IPR000757">
    <property type="entry name" value="Beta-glucanase-like"/>
</dbReference>
<reference evidence="3" key="1">
    <citation type="journal article" date="2020" name="Stud. Mycol.">
        <title>101 Dothideomycetes genomes: a test case for predicting lifestyles and emergence of pathogens.</title>
        <authorList>
            <person name="Haridas S."/>
            <person name="Albert R."/>
            <person name="Binder M."/>
            <person name="Bloem J."/>
            <person name="Labutti K."/>
            <person name="Salamov A."/>
            <person name="Andreopoulos B."/>
            <person name="Baker S."/>
            <person name="Barry K."/>
            <person name="Bills G."/>
            <person name="Bluhm B."/>
            <person name="Cannon C."/>
            <person name="Castanera R."/>
            <person name="Culley D."/>
            <person name="Daum C."/>
            <person name="Ezra D."/>
            <person name="Gonzalez J."/>
            <person name="Henrissat B."/>
            <person name="Kuo A."/>
            <person name="Liang C."/>
            <person name="Lipzen A."/>
            <person name="Lutzoni F."/>
            <person name="Magnuson J."/>
            <person name="Mondo S."/>
            <person name="Nolan M."/>
            <person name="Ohm R."/>
            <person name="Pangilinan J."/>
            <person name="Park H.-J."/>
            <person name="Ramirez L."/>
            <person name="Alfaro M."/>
            <person name="Sun H."/>
            <person name="Tritt A."/>
            <person name="Yoshinaga Y."/>
            <person name="Zwiers L.-H."/>
            <person name="Turgeon B."/>
            <person name="Goodwin S."/>
            <person name="Spatafora J."/>
            <person name="Crous P."/>
            <person name="Grigoriev I."/>
        </authorList>
    </citation>
    <scope>NUCLEOTIDE SEQUENCE</scope>
    <source>
        <strain evidence="3">CBS 115976</strain>
    </source>
</reference>
<dbReference type="EMBL" id="MU004235">
    <property type="protein sequence ID" value="KAF2668939.1"/>
    <property type="molecule type" value="Genomic_DNA"/>
</dbReference>
<dbReference type="AlphaFoldDB" id="A0A6A6U9K4"/>
<sequence length="405" mass="45583">MPSFEDKPLFHSRKIVKGTTEKAWLDRKDPREKWVTIIPLIGILIGVGVAGFLVWDGLRTVVKHSYCPVIDEDWSKGFDTKVWMKEAEVGGFGNGEFEQTTTSDENAFIQDGMLHLKPTLQDDKLVTSNGSLINLLSDGTCTSAAKSWKDCVGMTNVGNGSIVPPVKSARVSTRLGAKIKYGRIEVTARLPKGDWLWPAIWLLPVNNTYGDWPRSGEIDIIESRGNKPGYMQGGSDMVSSTLHWGPTTSLDAWWRTNVKRAAFHTSYSNGFHTFGMEWTEKYIFTYVDSRLLQVMYINFGQPFWTRGQFPLADRNGTALDNPWNATGQVSTPFDQDFYLIFSLGVGGTNGWFQDGQSGKPWVDSSPTAKLAFWNARAKWFPSWVDKGDFVIKRVRMWQQKGYNGC</sequence>
<keyword evidence="1" id="KW-1133">Transmembrane helix</keyword>
<dbReference type="SUPFAM" id="SSF49899">
    <property type="entry name" value="Concanavalin A-like lectins/glucanases"/>
    <property type="match status" value="1"/>
</dbReference>
<protein>
    <submittedName>
        <fullName evidence="3">Concanavalin A-like lectin/glucanase</fullName>
    </submittedName>
</protein>
<feature type="domain" description="GH16" evidence="2">
    <location>
        <begin position="72"/>
        <end position="402"/>
    </location>
</feature>
<dbReference type="GO" id="GO:0030246">
    <property type="term" value="F:carbohydrate binding"/>
    <property type="evidence" value="ECO:0007669"/>
    <property type="project" value="UniProtKB-KW"/>
</dbReference>
<dbReference type="OrthoDB" id="4781at2759"/>
<dbReference type="Pfam" id="PF00722">
    <property type="entry name" value="Glyco_hydro_16"/>
    <property type="match status" value="1"/>
</dbReference>
<dbReference type="PANTHER" id="PTHR10963">
    <property type="entry name" value="GLYCOSYL HYDROLASE-RELATED"/>
    <property type="match status" value="1"/>
</dbReference>
<dbReference type="Gene3D" id="2.60.120.200">
    <property type="match status" value="1"/>
</dbReference>
<gene>
    <name evidence="3" type="ORF">BT63DRAFT_432813</name>
</gene>
<dbReference type="GO" id="GO:0004553">
    <property type="term" value="F:hydrolase activity, hydrolyzing O-glycosyl compounds"/>
    <property type="evidence" value="ECO:0007669"/>
    <property type="project" value="InterPro"/>
</dbReference>
<dbReference type="InterPro" id="IPR050546">
    <property type="entry name" value="Glycosyl_Hydrlase_16"/>
</dbReference>
<name>A0A6A6U9K4_9PEZI</name>
<keyword evidence="3" id="KW-0430">Lectin</keyword>
<dbReference type="GO" id="GO:0005975">
    <property type="term" value="P:carbohydrate metabolic process"/>
    <property type="evidence" value="ECO:0007669"/>
    <property type="project" value="InterPro"/>
</dbReference>
<keyword evidence="1" id="KW-0472">Membrane</keyword>
<dbReference type="PROSITE" id="PS51762">
    <property type="entry name" value="GH16_2"/>
    <property type="match status" value="1"/>
</dbReference>